<dbReference type="CTD" id="8235665"/>
<keyword evidence="3" id="KW-1185">Reference proteome</keyword>
<dbReference type="Proteomes" id="UP000009046">
    <property type="component" value="Unassembled WGS sequence"/>
</dbReference>
<dbReference type="VEuPathDB" id="VectorBase:PHUM542860"/>
<dbReference type="RefSeq" id="XP_002431711.1">
    <property type="nucleotide sequence ID" value="XM_002431666.1"/>
</dbReference>
<dbReference type="EMBL" id="AAZO01006596">
    <property type="status" value="NOT_ANNOTATED_CDS"/>
    <property type="molecule type" value="Genomic_DNA"/>
</dbReference>
<dbReference type="AlphaFoldDB" id="E0W017"/>
<sequence>MIEKCTSPCSLRKRAREKQILRHMMKQQQQQQKTFTKYENVKSGWMDGWLDCKRLNSKELTPFGVCVYQMIY</sequence>
<gene>
    <name evidence="2" type="primary">8235665</name>
    <name evidence="1" type="ORF">Phum_PHUM542860</name>
</gene>
<dbReference type="GeneID" id="8235665"/>
<dbReference type="HOGENOM" id="CLU_2725247_0_0_1"/>
<name>E0W017_PEDHC</name>
<reference evidence="1" key="2">
    <citation type="submission" date="2007-04" db="EMBL/GenBank/DDBJ databases">
        <title>The genome of the human body louse.</title>
        <authorList>
            <consortium name="The Human Body Louse Genome Consortium"/>
            <person name="Kirkness E."/>
            <person name="Walenz B."/>
            <person name="Hass B."/>
            <person name="Bruggner R."/>
            <person name="Strausberg R."/>
        </authorList>
    </citation>
    <scope>NUCLEOTIDE SEQUENCE</scope>
    <source>
        <strain evidence="1">USDA</strain>
    </source>
</reference>
<evidence type="ECO:0000313" key="2">
    <source>
        <dbReference type="EnsemblMetazoa" id="PHUM542860-PA"/>
    </source>
</evidence>
<dbReference type="KEGG" id="phu:Phum_PHUM542860"/>
<evidence type="ECO:0000313" key="1">
    <source>
        <dbReference type="EMBL" id="EEB18973.1"/>
    </source>
</evidence>
<dbReference type="InParanoid" id="E0W017"/>
<protein>
    <submittedName>
        <fullName evidence="1 2">Uncharacterized protein</fullName>
    </submittedName>
</protein>
<organism>
    <name type="scientific">Pediculus humanus subsp. corporis</name>
    <name type="common">Body louse</name>
    <dbReference type="NCBI Taxonomy" id="121224"/>
    <lineage>
        <taxon>Eukaryota</taxon>
        <taxon>Metazoa</taxon>
        <taxon>Ecdysozoa</taxon>
        <taxon>Arthropoda</taxon>
        <taxon>Hexapoda</taxon>
        <taxon>Insecta</taxon>
        <taxon>Pterygota</taxon>
        <taxon>Neoptera</taxon>
        <taxon>Paraneoptera</taxon>
        <taxon>Psocodea</taxon>
        <taxon>Troctomorpha</taxon>
        <taxon>Phthiraptera</taxon>
        <taxon>Anoplura</taxon>
        <taxon>Pediculidae</taxon>
        <taxon>Pediculus</taxon>
    </lineage>
</organism>
<reference evidence="2" key="3">
    <citation type="submission" date="2021-02" db="UniProtKB">
        <authorList>
            <consortium name="EnsemblMetazoa"/>
        </authorList>
    </citation>
    <scope>IDENTIFICATION</scope>
    <source>
        <strain evidence="2">USDA</strain>
    </source>
</reference>
<proteinExistence type="predicted"/>
<dbReference type="EnsemblMetazoa" id="PHUM542860-RA">
    <property type="protein sequence ID" value="PHUM542860-PA"/>
    <property type="gene ID" value="PHUM542860"/>
</dbReference>
<evidence type="ECO:0000313" key="3">
    <source>
        <dbReference type="Proteomes" id="UP000009046"/>
    </source>
</evidence>
<reference evidence="1" key="1">
    <citation type="submission" date="2007-04" db="EMBL/GenBank/DDBJ databases">
        <title>Annotation of Pediculus humanus corporis strain USDA.</title>
        <authorList>
            <person name="Kirkness E."/>
            <person name="Hannick L."/>
            <person name="Hass B."/>
            <person name="Bruggner R."/>
            <person name="Lawson D."/>
            <person name="Bidwell S."/>
            <person name="Joardar V."/>
            <person name="Caler E."/>
            <person name="Walenz B."/>
            <person name="Inman J."/>
            <person name="Schobel S."/>
            <person name="Galinsky K."/>
            <person name="Amedeo P."/>
            <person name="Strausberg R."/>
        </authorList>
    </citation>
    <scope>NUCLEOTIDE SEQUENCE</scope>
    <source>
        <strain evidence="1">USDA</strain>
    </source>
</reference>
<accession>E0W017</accession>
<dbReference type="EMBL" id="DS235854">
    <property type="protein sequence ID" value="EEB18973.1"/>
    <property type="molecule type" value="Genomic_DNA"/>
</dbReference>